<organism evidence="3 5">
    <name type="scientific">Rufibacter glacialis</name>
    <dbReference type="NCBI Taxonomy" id="1259555"/>
    <lineage>
        <taxon>Bacteria</taxon>
        <taxon>Pseudomonadati</taxon>
        <taxon>Bacteroidota</taxon>
        <taxon>Cytophagia</taxon>
        <taxon>Cytophagales</taxon>
        <taxon>Hymenobacteraceae</taxon>
        <taxon>Rufibacter</taxon>
    </lineage>
</organism>
<name>A0A5M8QSP9_9BACT</name>
<evidence type="ECO:0000313" key="6">
    <source>
        <dbReference type="Proteomes" id="UP001570846"/>
    </source>
</evidence>
<feature type="coiled-coil region" evidence="1">
    <location>
        <begin position="134"/>
        <end position="191"/>
    </location>
</feature>
<reference evidence="3 5" key="2">
    <citation type="submission" date="2019-09" db="EMBL/GenBank/DDBJ databases">
        <title>A bacterium isolated from glacier soil.</title>
        <authorList>
            <person name="Liu Q."/>
        </authorList>
    </citation>
    <scope>NUCLEOTIDE SEQUENCE [LARGE SCALE GENOMIC DNA]</scope>
    <source>
        <strain evidence="3 5">MDT1-10-3</strain>
    </source>
</reference>
<sequence>MLHRILWAGSLLLALALIPELTLAQKASIRKSESGRTTTTSVTPLRQGMILRNGKVMEIKGQDFTPLSQARTFPNGAVLQPNGSFTAAGGEALQLKEGDHVDLKGNLHPSTVVTQRNITVSGDTTGMGKQLLQAQQLNDRQKLLQEKQRILQQKHDLLQKTVQNKPNSPELKKLNADLARLQQQLTAEEKKKQ</sequence>
<dbReference type="Proteomes" id="UP001570846">
    <property type="component" value="Unassembled WGS sequence"/>
</dbReference>
<protein>
    <submittedName>
        <fullName evidence="4">DUF6799 domain-containing protein</fullName>
    </submittedName>
</protein>
<dbReference type="Pfam" id="PF20606">
    <property type="entry name" value="DUF6799"/>
    <property type="match status" value="1"/>
</dbReference>
<keyword evidence="6" id="KW-1185">Reference proteome</keyword>
<dbReference type="InterPro" id="IPR046478">
    <property type="entry name" value="DUF6799"/>
</dbReference>
<evidence type="ECO:0000256" key="1">
    <source>
        <dbReference type="SAM" id="Coils"/>
    </source>
</evidence>
<accession>A0A5M8QSP9</accession>
<dbReference type="Proteomes" id="UP000323866">
    <property type="component" value="Unassembled WGS sequence"/>
</dbReference>
<gene>
    <name evidence="4" type="ORF">ACD591_16205</name>
    <name evidence="3" type="ORF">FOE74_03140</name>
</gene>
<reference evidence="3 5" key="1">
    <citation type="submission" date="2019-07" db="EMBL/GenBank/DDBJ databases">
        <authorList>
            <person name="Qu J.-H."/>
        </authorList>
    </citation>
    <scope>NUCLEOTIDE SEQUENCE [LARGE SCALE GENOMIC DNA]</scope>
    <source>
        <strain evidence="3 5">MDT1-10-3</strain>
    </source>
</reference>
<reference evidence="4 6" key="3">
    <citation type="submission" date="2024-08" db="EMBL/GenBank/DDBJ databases">
        <authorList>
            <person name="Wei W."/>
        </authorList>
    </citation>
    <scope>NUCLEOTIDE SEQUENCE [LARGE SCALE GENOMIC DNA]</scope>
    <source>
        <strain evidence="4 6">XU2</strain>
    </source>
</reference>
<keyword evidence="1" id="KW-0175">Coiled coil</keyword>
<evidence type="ECO:0000313" key="5">
    <source>
        <dbReference type="Proteomes" id="UP000323866"/>
    </source>
</evidence>
<dbReference type="AlphaFoldDB" id="A0A5M8QSP9"/>
<dbReference type="RefSeq" id="WP_149097135.1">
    <property type="nucleotide sequence ID" value="NZ_BMMG01000001.1"/>
</dbReference>
<comment type="caution">
    <text evidence="3">The sequence shown here is derived from an EMBL/GenBank/DDBJ whole genome shotgun (WGS) entry which is preliminary data.</text>
</comment>
<proteinExistence type="predicted"/>
<evidence type="ECO:0000259" key="2">
    <source>
        <dbReference type="Pfam" id="PF20606"/>
    </source>
</evidence>
<evidence type="ECO:0000313" key="3">
    <source>
        <dbReference type="EMBL" id="KAA6437513.1"/>
    </source>
</evidence>
<evidence type="ECO:0000313" key="4">
    <source>
        <dbReference type="EMBL" id="MFA1772845.1"/>
    </source>
</evidence>
<dbReference type="EMBL" id="VKKZ01000010">
    <property type="protein sequence ID" value="KAA6437513.1"/>
    <property type="molecule type" value="Genomic_DNA"/>
</dbReference>
<dbReference type="OrthoDB" id="893823at2"/>
<dbReference type="EMBL" id="JBGOGF010000009">
    <property type="protein sequence ID" value="MFA1772845.1"/>
    <property type="molecule type" value="Genomic_DNA"/>
</dbReference>
<feature type="domain" description="DUF6799" evidence="2">
    <location>
        <begin position="48"/>
        <end position="107"/>
    </location>
</feature>